<reference evidence="5" key="1">
    <citation type="submission" date="2021-02" db="EMBL/GenBank/DDBJ databases">
        <authorList>
            <person name="Dougan E. K."/>
            <person name="Rhodes N."/>
            <person name="Thang M."/>
            <person name="Chan C."/>
        </authorList>
    </citation>
    <scope>NUCLEOTIDE SEQUENCE</scope>
</reference>
<evidence type="ECO:0000256" key="1">
    <source>
        <dbReference type="ARBA" id="ARBA00022737"/>
    </source>
</evidence>
<sequence length="189" mass="19390">MGVTTSLGLGSCRPCGLGDDVFQEAASLRGDGAPPAPACSFSSSNTRLLRGAREGDPSLVREALDAGAFTETRSVASSAAKLGSFDSVLGMTALMHAARGGHLTCVMALLDSRAALDAEDEGGATPLHFAASSGDLDVFKALILAGADASATDALQRGPLDYLPEAIRNGPDLQKSWRAVLRNELPYGV</sequence>
<keyword evidence="2 3" id="KW-0040">ANK repeat</keyword>
<dbReference type="SMART" id="SM00248">
    <property type="entry name" value="ANK"/>
    <property type="match status" value="3"/>
</dbReference>
<evidence type="ECO:0000313" key="5">
    <source>
        <dbReference type="EMBL" id="CAE8721510.1"/>
    </source>
</evidence>
<dbReference type="PROSITE" id="PS50297">
    <property type="entry name" value="ANK_REP_REGION"/>
    <property type="match status" value="1"/>
</dbReference>
<dbReference type="PANTHER" id="PTHR24171:SF8">
    <property type="entry name" value="BRCA1-ASSOCIATED RING DOMAIN PROTEIN 1"/>
    <property type="match status" value="1"/>
</dbReference>
<proteinExistence type="predicted"/>
<evidence type="ECO:0000256" key="2">
    <source>
        <dbReference type="ARBA" id="ARBA00023043"/>
    </source>
</evidence>
<dbReference type="AlphaFoldDB" id="A0A813L6B4"/>
<comment type="caution">
    <text evidence="5">The sequence shown here is derived from an EMBL/GenBank/DDBJ whole genome shotgun (WGS) entry which is preliminary data.</text>
</comment>
<dbReference type="Pfam" id="PF12796">
    <property type="entry name" value="Ank_2"/>
    <property type="match status" value="1"/>
</dbReference>
<feature type="repeat" description="ANK" evidence="3">
    <location>
        <begin position="89"/>
        <end position="121"/>
    </location>
</feature>
<dbReference type="PANTHER" id="PTHR24171">
    <property type="entry name" value="ANKYRIN REPEAT DOMAIN-CONTAINING PROTEIN 39-RELATED"/>
    <property type="match status" value="1"/>
</dbReference>
<dbReference type="Proteomes" id="UP000654075">
    <property type="component" value="Unassembled WGS sequence"/>
</dbReference>
<evidence type="ECO:0000313" key="4">
    <source>
        <dbReference type="EMBL" id="CAE8594997.1"/>
    </source>
</evidence>
<dbReference type="SUPFAM" id="SSF48403">
    <property type="entry name" value="Ankyrin repeat"/>
    <property type="match status" value="1"/>
</dbReference>
<dbReference type="EMBL" id="CAJNNW010034073">
    <property type="protein sequence ID" value="CAE8721510.1"/>
    <property type="molecule type" value="Genomic_DNA"/>
</dbReference>
<evidence type="ECO:0000313" key="6">
    <source>
        <dbReference type="Proteomes" id="UP000626109"/>
    </source>
</evidence>
<keyword evidence="1" id="KW-0677">Repeat</keyword>
<dbReference type="Gene3D" id="1.25.40.20">
    <property type="entry name" value="Ankyrin repeat-containing domain"/>
    <property type="match status" value="1"/>
</dbReference>
<organism evidence="5 6">
    <name type="scientific">Polarella glacialis</name>
    <name type="common">Dinoflagellate</name>
    <dbReference type="NCBI Taxonomy" id="89957"/>
    <lineage>
        <taxon>Eukaryota</taxon>
        <taxon>Sar</taxon>
        <taxon>Alveolata</taxon>
        <taxon>Dinophyceae</taxon>
        <taxon>Suessiales</taxon>
        <taxon>Suessiaceae</taxon>
        <taxon>Polarella</taxon>
    </lineage>
</organism>
<dbReference type="InterPro" id="IPR002110">
    <property type="entry name" value="Ankyrin_rpt"/>
</dbReference>
<dbReference type="GO" id="GO:0085020">
    <property type="term" value="P:protein K6-linked ubiquitination"/>
    <property type="evidence" value="ECO:0007669"/>
    <property type="project" value="TreeGrafter"/>
</dbReference>
<evidence type="ECO:0000256" key="3">
    <source>
        <dbReference type="PROSITE-ProRule" id="PRU00023"/>
    </source>
</evidence>
<dbReference type="GO" id="GO:0004842">
    <property type="term" value="F:ubiquitin-protein transferase activity"/>
    <property type="evidence" value="ECO:0007669"/>
    <property type="project" value="TreeGrafter"/>
</dbReference>
<protein>
    <submittedName>
        <fullName evidence="5">Uncharacterized protein</fullName>
    </submittedName>
</protein>
<accession>A0A813L6B4</accession>
<dbReference type="Proteomes" id="UP000626109">
    <property type="component" value="Unassembled WGS sequence"/>
</dbReference>
<name>A0A813L6B4_POLGL</name>
<dbReference type="OrthoDB" id="20872at2759"/>
<dbReference type="PROSITE" id="PS50088">
    <property type="entry name" value="ANK_REPEAT"/>
    <property type="match status" value="2"/>
</dbReference>
<keyword evidence="7" id="KW-1185">Reference proteome</keyword>
<evidence type="ECO:0000313" key="7">
    <source>
        <dbReference type="Proteomes" id="UP000654075"/>
    </source>
</evidence>
<feature type="repeat" description="ANK" evidence="3">
    <location>
        <begin position="122"/>
        <end position="154"/>
    </location>
</feature>
<gene>
    <name evidence="4" type="ORF">PGLA1383_LOCUS13519</name>
    <name evidence="5" type="ORF">PGLA2088_LOCUS41975</name>
</gene>
<dbReference type="EMBL" id="CAJNNV010007484">
    <property type="protein sequence ID" value="CAE8594997.1"/>
    <property type="molecule type" value="Genomic_DNA"/>
</dbReference>
<dbReference type="InterPro" id="IPR036770">
    <property type="entry name" value="Ankyrin_rpt-contain_sf"/>
</dbReference>